<evidence type="ECO:0000259" key="2">
    <source>
        <dbReference type="PROSITE" id="PS50995"/>
    </source>
</evidence>
<sequence>MEPIEECLTFLLGKAQQRSYQIGKQLLQPYGVTPVQYAMLHLLYERDGQNGAELGERLRLDSATMTGLIDRMAQNRLVERRPDPCDRRVNQIFVTDRGQELQAVLHQSMQVAEEETVQALTDDEVSLLKNLLYRIGLHEGEGKR</sequence>
<dbReference type="PROSITE" id="PS50995">
    <property type="entry name" value="HTH_MARR_2"/>
    <property type="match status" value="1"/>
</dbReference>
<keyword evidence="4" id="KW-1185">Reference proteome</keyword>
<dbReference type="PRINTS" id="PR00598">
    <property type="entry name" value="HTHMARR"/>
</dbReference>
<dbReference type="InterPro" id="IPR000835">
    <property type="entry name" value="HTH_MarR-typ"/>
</dbReference>
<evidence type="ECO:0000313" key="3">
    <source>
        <dbReference type="EMBL" id="RNB84613.1"/>
    </source>
</evidence>
<dbReference type="RefSeq" id="WP_122920032.1">
    <property type="nucleotide sequence ID" value="NZ_RHHQ01000017.1"/>
</dbReference>
<dbReference type="InterPro" id="IPR036388">
    <property type="entry name" value="WH-like_DNA-bd_sf"/>
</dbReference>
<comment type="caution">
    <text evidence="3">The sequence shown here is derived from an EMBL/GenBank/DDBJ whole genome shotgun (WGS) entry which is preliminary data.</text>
</comment>
<keyword evidence="1" id="KW-0238">DNA-binding</keyword>
<dbReference type="GO" id="GO:0006950">
    <property type="term" value="P:response to stress"/>
    <property type="evidence" value="ECO:0007669"/>
    <property type="project" value="TreeGrafter"/>
</dbReference>
<dbReference type="OrthoDB" id="6400170at2"/>
<dbReference type="PANTHER" id="PTHR33164">
    <property type="entry name" value="TRANSCRIPTIONAL REGULATOR, MARR FAMILY"/>
    <property type="match status" value="1"/>
</dbReference>
<evidence type="ECO:0000256" key="1">
    <source>
        <dbReference type="ARBA" id="ARBA00023125"/>
    </source>
</evidence>
<dbReference type="Gene3D" id="1.10.10.10">
    <property type="entry name" value="Winged helix-like DNA-binding domain superfamily/Winged helix DNA-binding domain"/>
    <property type="match status" value="1"/>
</dbReference>
<proteinExistence type="predicted"/>
<dbReference type="PANTHER" id="PTHR33164:SF43">
    <property type="entry name" value="HTH-TYPE TRANSCRIPTIONAL REPRESSOR YETL"/>
    <property type="match status" value="1"/>
</dbReference>
<organism evidence="3 4">
    <name type="scientific">Brevibacillus fluminis</name>
    <dbReference type="NCBI Taxonomy" id="511487"/>
    <lineage>
        <taxon>Bacteria</taxon>
        <taxon>Bacillati</taxon>
        <taxon>Bacillota</taxon>
        <taxon>Bacilli</taxon>
        <taxon>Bacillales</taxon>
        <taxon>Paenibacillaceae</taxon>
        <taxon>Brevibacillus</taxon>
    </lineage>
</organism>
<dbReference type="InterPro" id="IPR036390">
    <property type="entry name" value="WH_DNA-bd_sf"/>
</dbReference>
<dbReference type="EMBL" id="RHHQ01000017">
    <property type="protein sequence ID" value="RNB84613.1"/>
    <property type="molecule type" value="Genomic_DNA"/>
</dbReference>
<dbReference type="Proteomes" id="UP000271031">
    <property type="component" value="Unassembled WGS sequence"/>
</dbReference>
<dbReference type="AlphaFoldDB" id="A0A3M8D9N9"/>
<dbReference type="SUPFAM" id="SSF46785">
    <property type="entry name" value="Winged helix' DNA-binding domain"/>
    <property type="match status" value="1"/>
</dbReference>
<dbReference type="GO" id="GO:0003677">
    <property type="term" value="F:DNA binding"/>
    <property type="evidence" value="ECO:0007669"/>
    <property type="project" value="UniProtKB-KW"/>
</dbReference>
<evidence type="ECO:0000313" key="4">
    <source>
        <dbReference type="Proteomes" id="UP000271031"/>
    </source>
</evidence>
<dbReference type="SMART" id="SM00347">
    <property type="entry name" value="HTH_MARR"/>
    <property type="match status" value="1"/>
</dbReference>
<protein>
    <submittedName>
        <fullName evidence="3">MarR family transcriptional regulator</fullName>
    </submittedName>
</protein>
<feature type="domain" description="HTH marR-type" evidence="2">
    <location>
        <begin position="5"/>
        <end position="137"/>
    </location>
</feature>
<reference evidence="3 4" key="1">
    <citation type="submission" date="2018-10" db="EMBL/GenBank/DDBJ databases">
        <title>Phylogenomics of Brevibacillus.</title>
        <authorList>
            <person name="Dunlap C."/>
        </authorList>
    </citation>
    <scope>NUCLEOTIDE SEQUENCE [LARGE SCALE GENOMIC DNA]</scope>
    <source>
        <strain evidence="3 4">JCM 15716</strain>
    </source>
</reference>
<dbReference type="InterPro" id="IPR039422">
    <property type="entry name" value="MarR/SlyA-like"/>
</dbReference>
<dbReference type="GO" id="GO:0003700">
    <property type="term" value="F:DNA-binding transcription factor activity"/>
    <property type="evidence" value="ECO:0007669"/>
    <property type="project" value="InterPro"/>
</dbReference>
<name>A0A3M8D9N9_9BACL</name>
<accession>A0A3M8D9N9</accession>
<gene>
    <name evidence="3" type="ORF">EDM56_21145</name>
</gene>
<dbReference type="Pfam" id="PF01047">
    <property type="entry name" value="MarR"/>
    <property type="match status" value="1"/>
</dbReference>